<dbReference type="GO" id="GO:0020037">
    <property type="term" value="F:heme binding"/>
    <property type="evidence" value="ECO:0007669"/>
    <property type="project" value="InterPro"/>
</dbReference>
<accession>F6GVZ5</accession>
<dbReference type="EMBL" id="FN594956">
    <property type="protein sequence ID" value="CCB44130.1"/>
    <property type="molecule type" value="Genomic_DNA"/>
</dbReference>
<dbReference type="GO" id="GO:0016705">
    <property type="term" value="F:oxidoreductase activity, acting on paired donors, with incorporation or reduction of molecular oxygen"/>
    <property type="evidence" value="ECO:0007669"/>
    <property type="project" value="InterPro"/>
</dbReference>
<dbReference type="InParanoid" id="F6GVZ5"/>
<gene>
    <name evidence="1" type="ordered locus">VIT_18s0089g00710</name>
</gene>
<dbReference type="GO" id="GO:0004497">
    <property type="term" value="F:monooxygenase activity"/>
    <property type="evidence" value="ECO:0007669"/>
    <property type="project" value="InterPro"/>
</dbReference>
<dbReference type="AlphaFoldDB" id="F6GVZ5"/>
<protein>
    <submittedName>
        <fullName evidence="1">Uncharacterized protein</fullName>
    </submittedName>
</protein>
<dbReference type="PaxDb" id="29760-VIT_18s0089g00710.t01"/>
<reference evidence="2" key="1">
    <citation type="journal article" date="2007" name="Nature">
        <title>The grapevine genome sequence suggests ancestral hexaploidization in major angiosperm phyla.</title>
        <authorList>
            <consortium name="The French-Italian Public Consortium for Grapevine Genome Characterization."/>
            <person name="Jaillon O."/>
            <person name="Aury J.-M."/>
            <person name="Noel B."/>
            <person name="Policriti A."/>
            <person name="Clepet C."/>
            <person name="Casagrande A."/>
            <person name="Choisne N."/>
            <person name="Aubourg S."/>
            <person name="Vitulo N."/>
            <person name="Jubin C."/>
            <person name="Vezzi A."/>
            <person name="Legeai F."/>
            <person name="Hugueney P."/>
            <person name="Dasilva C."/>
            <person name="Horner D."/>
            <person name="Mica E."/>
            <person name="Jublot D."/>
            <person name="Poulain J."/>
            <person name="Bruyere C."/>
            <person name="Billault A."/>
            <person name="Segurens B."/>
            <person name="Gouyvenoux M."/>
            <person name="Ugarte E."/>
            <person name="Cattonaro F."/>
            <person name="Anthouard V."/>
            <person name="Vico V."/>
            <person name="Del Fabbro C."/>
            <person name="Alaux M."/>
            <person name="Di Gaspero G."/>
            <person name="Dumas V."/>
            <person name="Felice N."/>
            <person name="Paillard S."/>
            <person name="Juman I."/>
            <person name="Moroldo M."/>
            <person name="Scalabrin S."/>
            <person name="Canaguier A."/>
            <person name="Le Clainche I."/>
            <person name="Malacrida G."/>
            <person name="Durand E."/>
            <person name="Pesole G."/>
            <person name="Laucou V."/>
            <person name="Chatelet P."/>
            <person name="Merdinoglu D."/>
            <person name="Delledonne M."/>
            <person name="Pezzotti M."/>
            <person name="Lecharny A."/>
            <person name="Scarpelli C."/>
            <person name="Artiguenave F."/>
            <person name="Pe M.E."/>
            <person name="Valle G."/>
            <person name="Morgante M."/>
            <person name="Caboche M."/>
            <person name="Adam-Blondon A.-F."/>
            <person name="Weissenbach J."/>
            <person name="Quetier F."/>
            <person name="Wincker P."/>
        </authorList>
    </citation>
    <scope>NUCLEOTIDE SEQUENCE [LARGE SCALE GENOMIC DNA]</scope>
    <source>
        <strain evidence="2">cv. Pinot noir / PN40024</strain>
    </source>
</reference>
<proteinExistence type="predicted"/>
<dbReference type="GO" id="GO:0005506">
    <property type="term" value="F:iron ion binding"/>
    <property type="evidence" value="ECO:0007669"/>
    <property type="project" value="InterPro"/>
</dbReference>
<sequence length="63" mass="7083">MDRHPCLQAILNMLMMVIHESLRLYPPVQVVSREAITDTKFGGIHVPKWGEGMEPAGDTAHRT</sequence>
<dbReference type="InterPro" id="IPR036396">
    <property type="entry name" value="Cyt_P450_sf"/>
</dbReference>
<dbReference type="ExpressionAtlas" id="F6GVZ5">
    <property type="expression patterns" value="baseline"/>
</dbReference>
<evidence type="ECO:0000313" key="2">
    <source>
        <dbReference type="Proteomes" id="UP000009183"/>
    </source>
</evidence>
<dbReference type="HOGENOM" id="CLU_2890370_0_0_1"/>
<dbReference type="Gene3D" id="1.10.630.10">
    <property type="entry name" value="Cytochrome P450"/>
    <property type="match status" value="1"/>
</dbReference>
<dbReference type="InterPro" id="IPR001128">
    <property type="entry name" value="Cyt_P450"/>
</dbReference>
<name>F6GVZ5_VITVI</name>
<dbReference type="Pfam" id="PF00067">
    <property type="entry name" value="p450"/>
    <property type="match status" value="1"/>
</dbReference>
<dbReference type="SUPFAM" id="SSF48264">
    <property type="entry name" value="Cytochrome P450"/>
    <property type="match status" value="1"/>
</dbReference>
<organism evidence="1 2">
    <name type="scientific">Vitis vinifera</name>
    <name type="common">Grape</name>
    <dbReference type="NCBI Taxonomy" id="29760"/>
    <lineage>
        <taxon>Eukaryota</taxon>
        <taxon>Viridiplantae</taxon>
        <taxon>Streptophyta</taxon>
        <taxon>Embryophyta</taxon>
        <taxon>Tracheophyta</taxon>
        <taxon>Spermatophyta</taxon>
        <taxon>Magnoliopsida</taxon>
        <taxon>eudicotyledons</taxon>
        <taxon>Gunneridae</taxon>
        <taxon>Pentapetalae</taxon>
        <taxon>rosids</taxon>
        <taxon>Vitales</taxon>
        <taxon>Vitaceae</taxon>
        <taxon>Viteae</taxon>
        <taxon>Vitis</taxon>
    </lineage>
</organism>
<evidence type="ECO:0000313" key="1">
    <source>
        <dbReference type="EMBL" id="CCB44130.1"/>
    </source>
</evidence>
<dbReference type="Proteomes" id="UP000009183">
    <property type="component" value="Chromosome 18"/>
</dbReference>
<keyword evidence="2" id="KW-1185">Reference proteome</keyword>
<dbReference type="OrthoDB" id="1470350at2759"/>